<dbReference type="EMBL" id="FRCY01000003">
    <property type="protein sequence ID" value="SHM76071.1"/>
    <property type="molecule type" value="Genomic_DNA"/>
</dbReference>
<evidence type="ECO:0000256" key="5">
    <source>
        <dbReference type="ARBA" id="ARBA00023237"/>
    </source>
</evidence>
<dbReference type="AlphaFoldDB" id="A0A1M7LDN8"/>
<accession>A0A1M7LDN8</accession>
<evidence type="ECO:0000313" key="9">
    <source>
        <dbReference type="EMBL" id="SHM76071.1"/>
    </source>
</evidence>
<evidence type="ECO:0000256" key="3">
    <source>
        <dbReference type="ARBA" id="ARBA00022729"/>
    </source>
</evidence>
<dbReference type="PROSITE" id="PS51257">
    <property type="entry name" value="PROKAR_LIPOPROTEIN"/>
    <property type="match status" value="1"/>
</dbReference>
<evidence type="ECO:0000259" key="7">
    <source>
        <dbReference type="Pfam" id="PF07980"/>
    </source>
</evidence>
<dbReference type="Gene3D" id="1.25.40.390">
    <property type="match status" value="1"/>
</dbReference>
<dbReference type="RefSeq" id="WP_073093679.1">
    <property type="nucleotide sequence ID" value="NZ_FRCY01000003.1"/>
</dbReference>
<evidence type="ECO:0000256" key="4">
    <source>
        <dbReference type="ARBA" id="ARBA00023136"/>
    </source>
</evidence>
<dbReference type="InterPro" id="IPR033985">
    <property type="entry name" value="SusD-like_N"/>
</dbReference>
<reference evidence="9 10" key="1">
    <citation type="submission" date="2016-11" db="EMBL/GenBank/DDBJ databases">
        <authorList>
            <person name="Jaros S."/>
            <person name="Januszkiewicz K."/>
            <person name="Wedrychowicz H."/>
        </authorList>
    </citation>
    <scope>NUCLEOTIDE SEQUENCE [LARGE SCALE GENOMIC DNA]</scope>
    <source>
        <strain evidence="9 10">CGMCC 1.6102</strain>
    </source>
</reference>
<feature type="chain" id="PRO_5012252336" evidence="6">
    <location>
        <begin position="21"/>
        <end position="528"/>
    </location>
</feature>
<evidence type="ECO:0000256" key="2">
    <source>
        <dbReference type="ARBA" id="ARBA00006275"/>
    </source>
</evidence>
<keyword evidence="5" id="KW-0998">Cell outer membrane</keyword>
<keyword evidence="4" id="KW-0472">Membrane</keyword>
<evidence type="ECO:0000313" key="10">
    <source>
        <dbReference type="Proteomes" id="UP000184513"/>
    </source>
</evidence>
<dbReference type="OrthoDB" id="621018at2"/>
<dbReference type="GO" id="GO:0009279">
    <property type="term" value="C:cell outer membrane"/>
    <property type="evidence" value="ECO:0007669"/>
    <property type="project" value="UniProtKB-SubCell"/>
</dbReference>
<comment type="similarity">
    <text evidence="2">Belongs to the SusD family.</text>
</comment>
<protein>
    <submittedName>
        <fullName evidence="9">Starch-binding associating with outer membrane</fullName>
    </submittedName>
</protein>
<keyword evidence="3 6" id="KW-0732">Signal</keyword>
<dbReference type="Pfam" id="PF14322">
    <property type="entry name" value="SusD-like_3"/>
    <property type="match status" value="1"/>
</dbReference>
<feature type="domain" description="RagB/SusD" evidence="7">
    <location>
        <begin position="252"/>
        <end position="528"/>
    </location>
</feature>
<dbReference type="InterPro" id="IPR011990">
    <property type="entry name" value="TPR-like_helical_dom_sf"/>
</dbReference>
<name>A0A1M7LDN8_9BACT</name>
<sequence length="528" mass="59812">MKKYSNIIVWISSFSLTWMACQPDLLETIPNDRISKEIFWQTLEDAGFAANAVYPTLDGTSIFSYDGLSDHLLTNHPFNANVDLQRGFGTIASGRYFNEWQDAYQAIRRANDFMDNIDQVEENDQDAINRLKGEVMTLRAYHYIKLAMLFGDVPLLTSGIDIETGRSVTRTPVEEIWNFVSSELAQAADWLPYQNGSRIGKGAALGLRARAMLYAGRYAEAATAAKTIIDSQEYTLYPDYFELFQYEGENSQEVILAREFAADVNSHNIYATAAPWSQIPGSTGSLYVPTQAMIDLYPMANGLPISDPQSGYDPRNPLENRDPRLYHSVFISERTPLPDGGTYGSTPGTDGSDAVQITVYSTATGYNIRKYVDEEDYTNPSNSGLNIILMRYAEVLLTYAEAKIELGEIDQTVYDAINEVRERESVDLPPVMPQMAATTAELRDIVRRERSVELAFEGFRLFDIRRWELAEDVMPGVPMGRYYEEDGEWKQIRLDGFDRSFDPGRDYLWPIPQRERELNTNLTQNAGY</sequence>
<proteinExistence type="inferred from homology"/>
<evidence type="ECO:0000259" key="8">
    <source>
        <dbReference type="Pfam" id="PF14322"/>
    </source>
</evidence>
<dbReference type="Pfam" id="PF07980">
    <property type="entry name" value="SusD_RagB"/>
    <property type="match status" value="1"/>
</dbReference>
<evidence type="ECO:0000256" key="1">
    <source>
        <dbReference type="ARBA" id="ARBA00004442"/>
    </source>
</evidence>
<keyword evidence="10" id="KW-1185">Reference proteome</keyword>
<organism evidence="9 10">
    <name type="scientific">Cyclobacterium lianum</name>
    <dbReference type="NCBI Taxonomy" id="388280"/>
    <lineage>
        <taxon>Bacteria</taxon>
        <taxon>Pseudomonadati</taxon>
        <taxon>Bacteroidota</taxon>
        <taxon>Cytophagia</taxon>
        <taxon>Cytophagales</taxon>
        <taxon>Cyclobacteriaceae</taxon>
        <taxon>Cyclobacterium</taxon>
    </lineage>
</organism>
<dbReference type="CDD" id="cd08977">
    <property type="entry name" value="SusD"/>
    <property type="match status" value="1"/>
</dbReference>
<dbReference type="InterPro" id="IPR012944">
    <property type="entry name" value="SusD_RagB_dom"/>
</dbReference>
<comment type="subcellular location">
    <subcellularLocation>
        <location evidence="1">Cell outer membrane</location>
    </subcellularLocation>
</comment>
<evidence type="ECO:0000256" key="6">
    <source>
        <dbReference type="SAM" id="SignalP"/>
    </source>
</evidence>
<dbReference type="Proteomes" id="UP000184513">
    <property type="component" value="Unassembled WGS sequence"/>
</dbReference>
<feature type="signal peptide" evidence="6">
    <location>
        <begin position="1"/>
        <end position="20"/>
    </location>
</feature>
<dbReference type="SUPFAM" id="SSF48452">
    <property type="entry name" value="TPR-like"/>
    <property type="match status" value="1"/>
</dbReference>
<feature type="domain" description="SusD-like N-terminal" evidence="8">
    <location>
        <begin position="92"/>
        <end position="212"/>
    </location>
</feature>
<dbReference type="STRING" id="388280.SAMN04488057_103237"/>
<gene>
    <name evidence="9" type="ORF">SAMN04488057_103237</name>
</gene>